<gene>
    <name evidence="1" type="ORF">LK07_17895</name>
</gene>
<dbReference type="KEGG" id="splu:LK06_016740"/>
<proteinExistence type="predicted"/>
<name>A0A221P050_9ACTN</name>
<evidence type="ECO:0000313" key="2">
    <source>
        <dbReference type="Proteomes" id="UP000031501"/>
    </source>
</evidence>
<sequence length="110" mass="11780">MLAEAAFLPSVEMRILAAMTSSPQEEIKNAAQAISDMHVAAVSAEHARAAGHAAANLCSGSGHRLLYVSAELQQLITQAIEIGYATALQDVRDGDFDGNIQEWRPALFEE</sequence>
<organism evidence="1 2">
    <name type="scientific">Streptomyces pluripotens</name>
    <dbReference type="NCBI Taxonomy" id="1355015"/>
    <lineage>
        <taxon>Bacteria</taxon>
        <taxon>Bacillati</taxon>
        <taxon>Actinomycetota</taxon>
        <taxon>Actinomycetes</taxon>
        <taxon>Kitasatosporales</taxon>
        <taxon>Streptomycetaceae</taxon>
        <taxon>Streptomyces</taxon>
    </lineage>
</organism>
<keyword evidence="2" id="KW-1185">Reference proteome</keyword>
<dbReference type="Proteomes" id="UP000031501">
    <property type="component" value="Chromosome"/>
</dbReference>
<reference evidence="1 2" key="1">
    <citation type="submission" date="2017-07" db="EMBL/GenBank/DDBJ databases">
        <title>Genome sequence of Streptomyces pluripotens MUSC 137T.</title>
        <authorList>
            <person name="Ser H.-L."/>
            <person name="Lee L.-H."/>
        </authorList>
    </citation>
    <scope>NUCLEOTIDE SEQUENCE [LARGE SCALE GENOMIC DNA]</scope>
    <source>
        <strain evidence="1 2">MUSC 137</strain>
    </source>
</reference>
<protein>
    <submittedName>
        <fullName evidence="1">Uncharacterized protein</fullName>
    </submittedName>
</protein>
<evidence type="ECO:0000313" key="1">
    <source>
        <dbReference type="EMBL" id="ASN25590.1"/>
    </source>
</evidence>
<accession>A0A221P050</accession>
<dbReference type="AlphaFoldDB" id="A0A221P050"/>
<dbReference type="EMBL" id="CP022433">
    <property type="protein sequence ID" value="ASN25590.1"/>
    <property type="molecule type" value="Genomic_DNA"/>
</dbReference>
<dbReference type="STRING" id="1355015.LK06_016740"/>